<dbReference type="GO" id="GO:0007186">
    <property type="term" value="P:G protein-coupled receptor signaling pathway"/>
    <property type="evidence" value="ECO:0007669"/>
    <property type="project" value="TreeGrafter"/>
</dbReference>
<dbReference type="RefSeq" id="XP_026732580.1">
    <property type="nucleotide sequence ID" value="XM_026876779.1"/>
</dbReference>
<gene>
    <name evidence="7 8" type="primary">LOC113497288</name>
</gene>
<dbReference type="InterPro" id="IPR035899">
    <property type="entry name" value="DBL_dom_sf"/>
</dbReference>
<dbReference type="KEGG" id="tnl:113497288"/>
<keyword evidence="3" id="KW-0597">Phosphoprotein</keyword>
<feature type="compositionally biased region" description="Low complexity" evidence="4">
    <location>
        <begin position="46"/>
        <end position="61"/>
    </location>
</feature>
<feature type="region of interest" description="Disordered" evidence="4">
    <location>
        <begin position="458"/>
        <end position="570"/>
    </location>
</feature>
<proteinExistence type="predicted"/>
<dbReference type="PANTHER" id="PTHR45872">
    <property type="entry name" value="RHO GUANINE NUCLEOTIDE EXCHANGE FACTOR 2, ISOFORM D"/>
    <property type="match status" value="1"/>
</dbReference>
<keyword evidence="2" id="KW-0963">Cytoplasm</keyword>
<dbReference type="OrthoDB" id="2272012at2759"/>
<dbReference type="PANTHER" id="PTHR45872:SF2">
    <property type="entry name" value="RHO GUANINE NUCLEOTIDE EXCHANGE FACTOR 2, ISOFORM D"/>
    <property type="match status" value="1"/>
</dbReference>
<dbReference type="GO" id="GO:0005737">
    <property type="term" value="C:cytoplasm"/>
    <property type="evidence" value="ECO:0007669"/>
    <property type="project" value="UniProtKB-SubCell"/>
</dbReference>
<dbReference type="InterPro" id="IPR011993">
    <property type="entry name" value="PH-like_dom_sf"/>
</dbReference>
<evidence type="ECO:0000256" key="1">
    <source>
        <dbReference type="ARBA" id="ARBA00004496"/>
    </source>
</evidence>
<keyword evidence="6" id="KW-1185">Reference proteome</keyword>
<comment type="subcellular location">
    <subcellularLocation>
        <location evidence="1">Cytoplasm</location>
    </subcellularLocation>
</comment>
<dbReference type="Pfam" id="PF17838">
    <property type="entry name" value="PH_16"/>
    <property type="match status" value="1"/>
</dbReference>
<protein>
    <submittedName>
        <fullName evidence="7 8">Rho guanine nucleotide exchange factor 1-like isoform X1</fullName>
    </submittedName>
</protein>
<dbReference type="GO" id="GO:0001664">
    <property type="term" value="F:G protein-coupled receptor binding"/>
    <property type="evidence" value="ECO:0007669"/>
    <property type="project" value="TreeGrafter"/>
</dbReference>
<dbReference type="InterPro" id="IPR041020">
    <property type="entry name" value="PH_16"/>
</dbReference>
<feature type="compositionally biased region" description="Polar residues" evidence="4">
    <location>
        <begin position="472"/>
        <end position="492"/>
    </location>
</feature>
<name>A0A7E5VW62_TRINI</name>
<dbReference type="Gene3D" id="1.20.900.10">
    <property type="entry name" value="Dbl homology (DH) domain"/>
    <property type="match status" value="1"/>
</dbReference>
<dbReference type="GO" id="GO:0005085">
    <property type="term" value="F:guanyl-nucleotide exchange factor activity"/>
    <property type="evidence" value="ECO:0007669"/>
    <property type="project" value="InterPro"/>
</dbReference>
<evidence type="ECO:0000313" key="8">
    <source>
        <dbReference type="RefSeq" id="XP_026732581.1"/>
    </source>
</evidence>
<dbReference type="CDD" id="cd00160">
    <property type="entry name" value="RhoGEF"/>
    <property type="match status" value="1"/>
</dbReference>
<accession>A0A7E5VW62</accession>
<sequence>MATPAPPRVSRNVSLPAGRQPPTVAMLARRTLSESDLEPGAATAPSGSSSSSSLSSRSNESNTVAAEQQASQSDWSEEEEPLAAQWADSLPPHVLDSLELSATLRKRQEVIHELIVSEGSHVRWLRVLGGLFLRPLERHASLLPGDELRSLFPNLPAVRERHSRLYTELRSARNDAANHVVQIRPVADALLNALGDSGYASCVSKFCRGQRMALDALRERRRKSKELHQFLAAREQQPRCGRLQLKDMLACVWQRLTKYQLLLEGILKTVSEGDGEADEDLARLKRAHDVAKDVLHRVDTAIRTAENEHRLRSIQSKLEIRVPTSLSSEWDELRRLDLTQHALRTEGDLTLRNDSSKRINVLALMLEDSLVLLQREGDKFVLKPIPQPNNSQQQQLSPLIKWDKVLFRPNAAVRNTFFLMNINGVQMHELSANTASEYASWVKHIQEAPLAKLTELKSTITPSHSHSRSTDDSGINVSRNPSDASEKSSSTAAGDEQVEVEKERSSLERSSAEREDARREEDKRSGDKDERGSVDKDPELSEKEDKHKVRRPTVGRISTHGASPGALEPASAVSVAAPAAAGTATHAYTHQERLRRLDEVIARALRAKAGIVGAVLGVPPHSYAHLADLAVADSLGEVDVCGELQLPARGAELQQLLLAAHAQAARLTRELSRALSVTEAAAVAARARPGRCDSCARRSDAHDNMEPFVMLNYPVGAVAADDAATAEALDREVSDAMLDFDVTQEDVAGCDDSFDDVLESPRSGAALASRLLGVSGGLQATLAQALTAAPAPGALRDLRAHLAALTDHNHALRARAYNDHQTTEEIAFSKGGLDPSIQDQPSNGG</sequence>
<dbReference type="Gene3D" id="2.30.29.30">
    <property type="entry name" value="Pleckstrin-homology domain (PH domain)/Phosphotyrosine-binding domain (PTB)"/>
    <property type="match status" value="1"/>
</dbReference>
<organism evidence="6 7">
    <name type="scientific">Trichoplusia ni</name>
    <name type="common">Cabbage looper</name>
    <dbReference type="NCBI Taxonomy" id="7111"/>
    <lineage>
        <taxon>Eukaryota</taxon>
        <taxon>Metazoa</taxon>
        <taxon>Ecdysozoa</taxon>
        <taxon>Arthropoda</taxon>
        <taxon>Hexapoda</taxon>
        <taxon>Insecta</taxon>
        <taxon>Pterygota</taxon>
        <taxon>Neoptera</taxon>
        <taxon>Endopterygota</taxon>
        <taxon>Lepidoptera</taxon>
        <taxon>Glossata</taxon>
        <taxon>Ditrysia</taxon>
        <taxon>Noctuoidea</taxon>
        <taxon>Noctuidae</taxon>
        <taxon>Plusiinae</taxon>
        <taxon>Trichoplusia</taxon>
    </lineage>
</organism>
<feature type="compositionally biased region" description="Basic and acidic residues" evidence="4">
    <location>
        <begin position="499"/>
        <end position="547"/>
    </location>
</feature>
<evidence type="ECO:0000256" key="2">
    <source>
        <dbReference type="ARBA" id="ARBA00022490"/>
    </source>
</evidence>
<feature type="compositionally biased region" description="Polar residues" evidence="4">
    <location>
        <begin position="62"/>
        <end position="74"/>
    </location>
</feature>
<evidence type="ECO:0000313" key="6">
    <source>
        <dbReference type="Proteomes" id="UP000322000"/>
    </source>
</evidence>
<feature type="region of interest" description="Disordered" evidence="4">
    <location>
        <begin position="1"/>
        <end position="83"/>
    </location>
</feature>
<reference evidence="7 8" key="1">
    <citation type="submission" date="2025-04" db="UniProtKB">
        <authorList>
            <consortium name="RefSeq"/>
        </authorList>
    </citation>
    <scope>IDENTIFICATION</scope>
</reference>
<dbReference type="InterPro" id="IPR000219">
    <property type="entry name" value="DH_dom"/>
</dbReference>
<feature type="domain" description="DH" evidence="5">
    <location>
        <begin position="106"/>
        <end position="301"/>
    </location>
</feature>
<dbReference type="GeneID" id="113497288"/>
<dbReference type="AlphaFoldDB" id="A0A7E5VW62"/>
<dbReference type="SMART" id="SM00325">
    <property type="entry name" value="RhoGEF"/>
    <property type="match status" value="1"/>
</dbReference>
<dbReference type="SUPFAM" id="SSF50729">
    <property type="entry name" value="PH domain-like"/>
    <property type="match status" value="1"/>
</dbReference>
<dbReference type="SUPFAM" id="SSF48065">
    <property type="entry name" value="DBL homology domain (DH-domain)"/>
    <property type="match status" value="1"/>
</dbReference>
<dbReference type="Pfam" id="PF00621">
    <property type="entry name" value="RhoGEF"/>
    <property type="match status" value="1"/>
</dbReference>
<evidence type="ECO:0000256" key="3">
    <source>
        <dbReference type="ARBA" id="ARBA00022553"/>
    </source>
</evidence>
<dbReference type="Proteomes" id="UP000322000">
    <property type="component" value="Chromosome 9"/>
</dbReference>
<evidence type="ECO:0000259" key="5">
    <source>
        <dbReference type="PROSITE" id="PS50010"/>
    </source>
</evidence>
<evidence type="ECO:0000256" key="4">
    <source>
        <dbReference type="SAM" id="MobiDB-lite"/>
    </source>
</evidence>
<dbReference type="RefSeq" id="XP_026732581.1">
    <property type="nucleotide sequence ID" value="XM_026876780.1"/>
</dbReference>
<evidence type="ECO:0000313" key="7">
    <source>
        <dbReference type="RefSeq" id="XP_026732580.1"/>
    </source>
</evidence>
<dbReference type="PROSITE" id="PS50010">
    <property type="entry name" value="DH_2"/>
    <property type="match status" value="1"/>
</dbReference>